<dbReference type="GO" id="GO:0043138">
    <property type="term" value="F:3'-5' DNA helicase activity"/>
    <property type="evidence" value="ECO:0007669"/>
    <property type="project" value="UniProtKB-EC"/>
</dbReference>
<dbReference type="NCBIfam" id="TIGR00595">
    <property type="entry name" value="priA"/>
    <property type="match status" value="1"/>
</dbReference>
<dbReference type="GO" id="GO:0003677">
    <property type="term" value="F:DNA binding"/>
    <property type="evidence" value="ECO:0007669"/>
    <property type="project" value="UniProtKB-UniRule"/>
</dbReference>
<feature type="binding site" evidence="12">
    <location>
        <position position="479"/>
    </location>
    <ligand>
        <name>Zn(2+)</name>
        <dbReference type="ChEBI" id="CHEBI:29105"/>
        <label>1</label>
    </ligand>
</feature>
<comment type="caution">
    <text evidence="15">The sequence shown here is derived from an EMBL/GenBank/DDBJ whole genome shotgun (WGS) entry which is preliminary data.</text>
</comment>
<evidence type="ECO:0000259" key="13">
    <source>
        <dbReference type="PROSITE" id="PS51192"/>
    </source>
</evidence>
<protein>
    <recommendedName>
        <fullName evidence="12">Replication restart protein PriA</fullName>
    </recommendedName>
    <alternativeName>
        <fullName evidence="12">ATP-dependent DNA helicase PriA</fullName>
        <ecNumber evidence="12">5.6.2.4</ecNumber>
    </alternativeName>
    <alternativeName>
        <fullName evidence="12">DNA 3'-5' helicase PriA</fullName>
    </alternativeName>
</protein>
<keyword evidence="9 12" id="KW-0238">DNA-binding</keyword>
<dbReference type="Pfam" id="PF17764">
    <property type="entry name" value="PriA_3primeBD"/>
    <property type="match status" value="1"/>
</dbReference>
<dbReference type="GO" id="GO:0006302">
    <property type="term" value="P:double-strand break repair"/>
    <property type="evidence" value="ECO:0007669"/>
    <property type="project" value="InterPro"/>
</dbReference>
<feature type="binding site" evidence="12">
    <location>
        <position position="469"/>
    </location>
    <ligand>
        <name>Zn(2+)</name>
        <dbReference type="ChEBI" id="CHEBI:29105"/>
        <label>2</label>
    </ligand>
</feature>
<dbReference type="GO" id="GO:1990077">
    <property type="term" value="C:primosome complex"/>
    <property type="evidence" value="ECO:0007669"/>
    <property type="project" value="UniProtKB-UniRule"/>
</dbReference>
<dbReference type="EC" id="5.6.2.4" evidence="12"/>
<dbReference type="AlphaFoldDB" id="A0A369WHE3"/>
<keyword evidence="2 12" id="KW-0235">DNA replication</keyword>
<evidence type="ECO:0000256" key="11">
    <source>
        <dbReference type="ARBA" id="ARBA00048988"/>
    </source>
</evidence>
<dbReference type="InterPro" id="IPR041236">
    <property type="entry name" value="PriA_C"/>
</dbReference>
<dbReference type="NCBIfam" id="NF004065">
    <property type="entry name" value="PRK05580.1-1"/>
    <property type="match status" value="1"/>
</dbReference>
<comment type="subunit">
    <text evidence="12">Component of the replication restart primosome.</text>
</comment>
<feature type="binding site" evidence="12">
    <location>
        <position position="451"/>
    </location>
    <ligand>
        <name>Zn(2+)</name>
        <dbReference type="ChEBI" id="CHEBI:29105"/>
        <label>2</label>
    </ligand>
</feature>
<feature type="domain" description="Helicase ATP-binding" evidence="13">
    <location>
        <begin position="224"/>
        <end position="380"/>
    </location>
</feature>
<keyword evidence="5 12" id="KW-0378">Hydrolase</keyword>
<proteinExistence type="inferred from homology"/>
<dbReference type="NCBIfam" id="NF004067">
    <property type="entry name" value="PRK05580.1-4"/>
    <property type="match status" value="1"/>
</dbReference>
<evidence type="ECO:0000256" key="12">
    <source>
        <dbReference type="HAMAP-Rule" id="MF_00983"/>
    </source>
</evidence>
<dbReference type="PROSITE" id="PS51194">
    <property type="entry name" value="HELICASE_CTER"/>
    <property type="match status" value="1"/>
</dbReference>
<keyword evidence="16" id="KW-1185">Reference proteome</keyword>
<keyword evidence="3 12" id="KW-0479">Metal-binding</keyword>
<feature type="binding site" evidence="12">
    <location>
        <position position="442"/>
    </location>
    <ligand>
        <name>Zn(2+)</name>
        <dbReference type="ChEBI" id="CHEBI:29105"/>
        <label>1</label>
    </ligand>
</feature>
<evidence type="ECO:0000256" key="6">
    <source>
        <dbReference type="ARBA" id="ARBA00022806"/>
    </source>
</evidence>
<evidence type="ECO:0000256" key="10">
    <source>
        <dbReference type="ARBA" id="ARBA00023235"/>
    </source>
</evidence>
<dbReference type="InterPro" id="IPR041222">
    <property type="entry name" value="PriA_3primeBD"/>
</dbReference>
<keyword evidence="1 12" id="KW-0639">Primosome</keyword>
<feature type="domain" description="Helicase C-terminal" evidence="14">
    <location>
        <begin position="474"/>
        <end position="631"/>
    </location>
</feature>
<dbReference type="Pfam" id="PF18319">
    <property type="entry name" value="Zn_ribbon_PriA"/>
    <property type="match status" value="1"/>
</dbReference>
<dbReference type="GO" id="GO:0006269">
    <property type="term" value="P:DNA replication, synthesis of primer"/>
    <property type="evidence" value="ECO:0007669"/>
    <property type="project" value="UniProtKB-KW"/>
</dbReference>
<dbReference type="GO" id="GO:0005524">
    <property type="term" value="F:ATP binding"/>
    <property type="evidence" value="ECO:0007669"/>
    <property type="project" value="UniProtKB-UniRule"/>
</dbReference>
<dbReference type="Pfam" id="PF00271">
    <property type="entry name" value="Helicase_C"/>
    <property type="match status" value="1"/>
</dbReference>
<organism evidence="15 16">
    <name type="scientific">Motiliproteus coralliicola</name>
    <dbReference type="NCBI Taxonomy" id="2283196"/>
    <lineage>
        <taxon>Bacteria</taxon>
        <taxon>Pseudomonadati</taxon>
        <taxon>Pseudomonadota</taxon>
        <taxon>Gammaproteobacteria</taxon>
        <taxon>Oceanospirillales</taxon>
        <taxon>Oceanospirillaceae</taxon>
        <taxon>Motiliproteus</taxon>
    </lineage>
</organism>
<dbReference type="OrthoDB" id="9759544at2"/>
<dbReference type="CDD" id="cd18804">
    <property type="entry name" value="SF2_C_priA"/>
    <property type="match status" value="1"/>
</dbReference>
<dbReference type="Pfam" id="PF18074">
    <property type="entry name" value="PriA_C"/>
    <property type="match status" value="1"/>
</dbReference>
<evidence type="ECO:0000256" key="7">
    <source>
        <dbReference type="ARBA" id="ARBA00022833"/>
    </source>
</evidence>
<keyword evidence="7 12" id="KW-0862">Zinc</keyword>
<dbReference type="PROSITE" id="PS51192">
    <property type="entry name" value="HELICASE_ATP_BIND_1"/>
    <property type="match status" value="1"/>
</dbReference>
<dbReference type="InterPro" id="IPR040498">
    <property type="entry name" value="PriA_CRR"/>
</dbReference>
<dbReference type="PANTHER" id="PTHR30580:SF0">
    <property type="entry name" value="PRIMOSOMAL PROTEIN N"/>
    <property type="match status" value="1"/>
</dbReference>
<dbReference type="GO" id="GO:0008270">
    <property type="term" value="F:zinc ion binding"/>
    <property type="evidence" value="ECO:0007669"/>
    <property type="project" value="UniProtKB-UniRule"/>
</dbReference>
<evidence type="ECO:0000256" key="8">
    <source>
        <dbReference type="ARBA" id="ARBA00022840"/>
    </source>
</evidence>
<evidence type="ECO:0000313" key="16">
    <source>
        <dbReference type="Proteomes" id="UP000253769"/>
    </source>
</evidence>
<dbReference type="SUPFAM" id="SSF52540">
    <property type="entry name" value="P-loop containing nucleoside triphosphate hydrolases"/>
    <property type="match status" value="1"/>
</dbReference>
<evidence type="ECO:0000313" key="15">
    <source>
        <dbReference type="EMBL" id="RDE18875.1"/>
    </source>
</evidence>
<gene>
    <name evidence="12" type="primary">priA</name>
    <name evidence="15" type="ORF">DV711_14760</name>
</gene>
<dbReference type="Gene3D" id="3.40.50.300">
    <property type="entry name" value="P-loop containing nucleotide triphosphate hydrolases"/>
    <property type="match status" value="2"/>
</dbReference>
<feature type="binding site" evidence="12">
    <location>
        <position position="439"/>
    </location>
    <ligand>
        <name>Zn(2+)</name>
        <dbReference type="ChEBI" id="CHEBI:29105"/>
        <label>1</label>
    </ligand>
</feature>
<dbReference type="HAMAP" id="MF_00983">
    <property type="entry name" value="PriA"/>
    <property type="match status" value="1"/>
</dbReference>
<dbReference type="InterPro" id="IPR042115">
    <property type="entry name" value="PriA_3primeBD_sf"/>
</dbReference>
<evidence type="ECO:0000256" key="4">
    <source>
        <dbReference type="ARBA" id="ARBA00022741"/>
    </source>
</evidence>
<dbReference type="SMART" id="SM00490">
    <property type="entry name" value="HELICc"/>
    <property type="match status" value="1"/>
</dbReference>
<dbReference type="InterPro" id="IPR011545">
    <property type="entry name" value="DEAD/DEAH_box_helicase_dom"/>
</dbReference>
<dbReference type="RefSeq" id="WP_114696490.1">
    <property type="nucleotide sequence ID" value="NZ_QQOH01000004.1"/>
</dbReference>
<keyword evidence="10 12" id="KW-0413">Isomerase</keyword>
<dbReference type="FunFam" id="3.40.1440.60:FF:000001">
    <property type="entry name" value="Primosomal protein N"/>
    <property type="match status" value="1"/>
</dbReference>
<keyword evidence="4 12" id="KW-0547">Nucleotide-binding</keyword>
<evidence type="ECO:0000256" key="3">
    <source>
        <dbReference type="ARBA" id="ARBA00022723"/>
    </source>
</evidence>
<dbReference type="PANTHER" id="PTHR30580">
    <property type="entry name" value="PRIMOSOMAL PROTEIN N"/>
    <property type="match status" value="1"/>
</dbReference>
<dbReference type="Pfam" id="PF00270">
    <property type="entry name" value="DEAD"/>
    <property type="match status" value="1"/>
</dbReference>
<evidence type="ECO:0000256" key="5">
    <source>
        <dbReference type="ARBA" id="ARBA00022801"/>
    </source>
</evidence>
<dbReference type="CDD" id="cd17929">
    <property type="entry name" value="DEXHc_priA"/>
    <property type="match status" value="1"/>
</dbReference>
<dbReference type="InterPro" id="IPR001650">
    <property type="entry name" value="Helicase_C-like"/>
</dbReference>
<feature type="binding site" evidence="12">
    <location>
        <position position="482"/>
    </location>
    <ligand>
        <name>Zn(2+)</name>
        <dbReference type="ChEBI" id="CHEBI:29105"/>
        <label>1</label>
    </ligand>
</feature>
<comment type="similarity">
    <text evidence="12">Belongs to the helicase family. PriA subfamily.</text>
</comment>
<dbReference type="Gene3D" id="3.40.1440.60">
    <property type="entry name" value="PriA, 3(prime) DNA-binding domain"/>
    <property type="match status" value="1"/>
</dbReference>
<keyword evidence="8 12" id="KW-0067">ATP-binding</keyword>
<dbReference type="InterPro" id="IPR027417">
    <property type="entry name" value="P-loop_NTPase"/>
</dbReference>
<name>A0A369WHE3_9GAMM</name>
<dbReference type="EMBL" id="QQOH01000004">
    <property type="protein sequence ID" value="RDE18875.1"/>
    <property type="molecule type" value="Genomic_DNA"/>
</dbReference>
<keyword evidence="6 12" id="KW-0347">Helicase</keyword>
<feature type="binding site" evidence="12">
    <location>
        <position position="466"/>
    </location>
    <ligand>
        <name>Zn(2+)</name>
        <dbReference type="ChEBI" id="CHEBI:29105"/>
        <label>2</label>
    </ligand>
</feature>
<dbReference type="InterPro" id="IPR014001">
    <property type="entry name" value="Helicase_ATP-bd"/>
</dbReference>
<reference evidence="15 16" key="1">
    <citation type="submission" date="2018-07" db="EMBL/GenBank/DDBJ databases">
        <title>Motiliproteus coralliicola sp. nov., a bacterium isolated from Coral.</title>
        <authorList>
            <person name="Wang G."/>
        </authorList>
    </citation>
    <scope>NUCLEOTIDE SEQUENCE [LARGE SCALE GENOMIC DNA]</scope>
    <source>
        <strain evidence="15 16">C34</strain>
    </source>
</reference>
<dbReference type="GO" id="GO:0006310">
    <property type="term" value="P:DNA recombination"/>
    <property type="evidence" value="ECO:0007669"/>
    <property type="project" value="InterPro"/>
</dbReference>
<dbReference type="InterPro" id="IPR005259">
    <property type="entry name" value="PriA"/>
</dbReference>
<comment type="catalytic activity">
    <reaction evidence="11 12">
        <text>ATP + H2O = ADP + phosphate + H(+)</text>
        <dbReference type="Rhea" id="RHEA:13065"/>
        <dbReference type="ChEBI" id="CHEBI:15377"/>
        <dbReference type="ChEBI" id="CHEBI:15378"/>
        <dbReference type="ChEBI" id="CHEBI:30616"/>
        <dbReference type="ChEBI" id="CHEBI:43474"/>
        <dbReference type="ChEBI" id="CHEBI:456216"/>
        <dbReference type="EC" id="5.6.2.4"/>
    </reaction>
</comment>
<dbReference type="GO" id="GO:0016887">
    <property type="term" value="F:ATP hydrolysis activity"/>
    <property type="evidence" value="ECO:0007669"/>
    <property type="project" value="RHEA"/>
</dbReference>
<dbReference type="FunFam" id="3.40.50.300:FF:000489">
    <property type="entry name" value="Primosome assembly protein PriA"/>
    <property type="match status" value="1"/>
</dbReference>
<dbReference type="SMART" id="SM00487">
    <property type="entry name" value="DEXDc"/>
    <property type="match status" value="1"/>
</dbReference>
<evidence type="ECO:0000256" key="2">
    <source>
        <dbReference type="ARBA" id="ARBA00022705"/>
    </source>
</evidence>
<evidence type="ECO:0000259" key="14">
    <source>
        <dbReference type="PROSITE" id="PS51194"/>
    </source>
</evidence>
<comment type="cofactor">
    <cofactor evidence="12">
        <name>Zn(2+)</name>
        <dbReference type="ChEBI" id="CHEBI:29105"/>
    </cofactor>
    <text evidence="12">Binds 2 zinc ions per subunit.</text>
</comment>
<evidence type="ECO:0000256" key="1">
    <source>
        <dbReference type="ARBA" id="ARBA00022515"/>
    </source>
</evidence>
<feature type="binding site" evidence="12">
    <location>
        <position position="448"/>
    </location>
    <ligand>
        <name>Zn(2+)</name>
        <dbReference type="ChEBI" id="CHEBI:29105"/>
        <label>2</label>
    </ligand>
</feature>
<evidence type="ECO:0000256" key="9">
    <source>
        <dbReference type="ARBA" id="ARBA00023125"/>
    </source>
</evidence>
<sequence>MSRSGWLLRVALPSPLRRYFDYLPPETAASIGPGQRLRVPFGRRQLIGVVVDRVDQSDVPENKLRAALECLDEQPVLPLPLLELALWSASYYHYPPGEVLATFLPVLLRQGEAAEFRSEHCWVVNDGVEPDQLKNAPRQQALLQLLMQHPHGLADEALRAQQFSSALVRALHDRGFISRQERPMEPLHWPEGDPLQQSPLPLNEQQQQVLDQLNENQTGFSCSLLQGVTGSGKTEVYLQLIEAQLRQGRQSLVLVPEIGLTPQTVSRFRARFRVPVVALHSGLNDRERLDAWLQAGRGMAGIVIGTRSAVLTPLARPGMIVIDEEHDGSFKQQEGFRYSARDLAVMRAQREQIPVLLGSATPSLESLHNAIEGRYRWLKLSQRAGGARAPSFELLDICHQPLDEGLSEPLIQRIGLHLARNEQVLVFLNRRGFAPSLMCHDCGWVADCPQCDARLTLHRSPARLHCHHCDLQLPLTGRCGECNSTDLNAQGAGTERTEATLQRLFENYPVLRVDRDSTQRKHALQKILEQVNEGGPCILVGTQMLAKGHHFPKVTLVAILDADGGLFSADFRGMEKTAQLVLQVAGRAGRAEHPGHVIMQTHHAEHPRLRSLIEQDYTEFARQELSDRRLAKLPPYRYLVMLRAEAVAQGRAEIFLQWVRELIEQHDWPGVSWLGPLPSPMEKRAGRYRAQLLIEADQRKPLHPLLSWLSRTLEEWPQARKVRWSLDVDPIDNF</sequence>
<comment type="function">
    <text evidence="12">Initiates the restart of stalled replication forks, which reloads the replicative helicase on sites other than the origin of replication. Recognizes and binds to abandoned replication forks and remodels them to uncover a helicase loading site. Promotes assembly of the primosome at these replication forks.</text>
</comment>
<dbReference type="Proteomes" id="UP000253769">
    <property type="component" value="Unassembled WGS sequence"/>
</dbReference>
<accession>A0A369WHE3</accession>
<dbReference type="GO" id="GO:0006270">
    <property type="term" value="P:DNA replication initiation"/>
    <property type="evidence" value="ECO:0007669"/>
    <property type="project" value="TreeGrafter"/>
</dbReference>
<comment type="catalytic activity">
    <reaction evidence="12">
        <text>Couples ATP hydrolysis with the unwinding of duplex DNA by translocating in the 3'-5' direction.</text>
        <dbReference type="EC" id="5.6.2.4"/>
    </reaction>
</comment>